<sequence length="516" mass="56606">MNKVFQWISREEATYEMYATKLLSVILISLTLLSYPILLLFSYYDFISGVELTSYLVISAVVSGGILFLFQSFKERSATKYMIVILSYVIAILVISILPSMVTWSVIFIYLGLSLLYFNRKIVLLSGAIGLAAIIYASSTNLIPFEDAFDLTLIYVLFLMSSSVLYFVCWQGEKLIVASQETSATAEEKSAILEDVVDNANMSMKSASKSSESIAETSKNLYSTSEDVAHAIHEIAQSASDQAENTDKGNTSLHELSDILNQHEKYVEELIRVNQEANELKEEGILTLNDLIEKSKESSSSIQAIQEVIVNTEKSVKTIEKASSQIASISDQTNLLALNASIEAARAGEAGRGFSVVADEIRKLAEQSSTFNSEIAGVIGTLSNQAKGAVNSVENVRELSINQNKALEETTSSFDQIAASLKTSLDLIGTLEQSKETMIDKKNALIEVMEHLAAVSEENASTSEEISASIEEQTTATKRLSEEVDVIKDAIDSIYRQLVSTESEKRTSFNSIEKAS</sequence>
<dbReference type="OrthoDB" id="9760371at2"/>
<keyword evidence="4" id="KW-0812">Transmembrane</keyword>
<proteinExistence type="predicted"/>
<name>A0A1D7QX18_9BACI</name>
<feature type="transmembrane region" description="Helical" evidence="4">
    <location>
        <begin position="148"/>
        <end position="168"/>
    </location>
</feature>
<dbReference type="Pfam" id="PF00015">
    <property type="entry name" value="MCPsignal"/>
    <property type="match status" value="1"/>
</dbReference>
<feature type="transmembrane region" description="Helical" evidence="4">
    <location>
        <begin position="21"/>
        <end position="46"/>
    </location>
</feature>
<dbReference type="Proteomes" id="UP000094463">
    <property type="component" value="Chromosome"/>
</dbReference>
<dbReference type="RefSeq" id="WP_069365519.1">
    <property type="nucleotide sequence ID" value="NZ_CP012502.1"/>
</dbReference>
<keyword evidence="3" id="KW-0175">Coiled coil</keyword>
<dbReference type="PROSITE" id="PS50111">
    <property type="entry name" value="CHEMOTAXIS_TRANSDUC_2"/>
    <property type="match status" value="1"/>
</dbReference>
<dbReference type="KEGG" id="bbev:BBEV_2192"/>
<dbReference type="PANTHER" id="PTHR32089:SF112">
    <property type="entry name" value="LYSOZYME-LIKE PROTEIN-RELATED"/>
    <property type="match status" value="1"/>
</dbReference>
<dbReference type="SUPFAM" id="SSF58104">
    <property type="entry name" value="Methyl-accepting chemotaxis protein (MCP) signaling domain"/>
    <property type="match status" value="1"/>
</dbReference>
<dbReference type="GO" id="GO:0007165">
    <property type="term" value="P:signal transduction"/>
    <property type="evidence" value="ECO:0007669"/>
    <property type="project" value="UniProtKB-KW"/>
</dbReference>
<keyword evidence="1 2" id="KW-0807">Transducer</keyword>
<keyword evidence="4" id="KW-1133">Transmembrane helix</keyword>
<feature type="transmembrane region" description="Helical" evidence="4">
    <location>
        <begin position="82"/>
        <end position="111"/>
    </location>
</feature>
<feature type="transmembrane region" description="Helical" evidence="4">
    <location>
        <begin position="52"/>
        <end position="70"/>
    </location>
</feature>
<dbReference type="EMBL" id="CP012502">
    <property type="protein sequence ID" value="AOM83550.1"/>
    <property type="molecule type" value="Genomic_DNA"/>
</dbReference>
<dbReference type="AlphaFoldDB" id="A0A1D7QX18"/>
<feature type="coiled-coil region" evidence="3">
    <location>
        <begin position="256"/>
        <end position="283"/>
    </location>
</feature>
<evidence type="ECO:0000259" key="5">
    <source>
        <dbReference type="PROSITE" id="PS50111"/>
    </source>
</evidence>
<evidence type="ECO:0000256" key="2">
    <source>
        <dbReference type="PROSITE-ProRule" id="PRU00284"/>
    </source>
</evidence>
<feature type="domain" description="Methyl-accepting transducer" evidence="5">
    <location>
        <begin position="217"/>
        <end position="474"/>
    </location>
</feature>
<evidence type="ECO:0000256" key="1">
    <source>
        <dbReference type="ARBA" id="ARBA00023224"/>
    </source>
</evidence>
<dbReference type="STRING" id="632773.BBEV_2192"/>
<feature type="transmembrane region" description="Helical" evidence="4">
    <location>
        <begin position="117"/>
        <end position="136"/>
    </location>
</feature>
<dbReference type="InterPro" id="IPR004089">
    <property type="entry name" value="MCPsignal_dom"/>
</dbReference>
<evidence type="ECO:0000313" key="6">
    <source>
        <dbReference type="EMBL" id="AOM83550.1"/>
    </source>
</evidence>
<reference evidence="6 7" key="1">
    <citation type="submission" date="2015-08" db="EMBL/GenBank/DDBJ databases">
        <title>The complete genome sequence of Bacillus beveridgei MLTeJB.</title>
        <authorList>
            <person name="Hanson T.E."/>
            <person name="Mesa C."/>
            <person name="Basesman S.M."/>
            <person name="Oremland R.S."/>
        </authorList>
    </citation>
    <scope>NUCLEOTIDE SEQUENCE [LARGE SCALE GENOMIC DNA]</scope>
    <source>
        <strain evidence="6 7">MLTeJB</strain>
    </source>
</reference>
<gene>
    <name evidence="6" type="primary">mcpC-3</name>
    <name evidence="6" type="ORF">BBEV_2192</name>
</gene>
<evidence type="ECO:0000256" key="3">
    <source>
        <dbReference type="SAM" id="Coils"/>
    </source>
</evidence>
<evidence type="ECO:0000313" key="7">
    <source>
        <dbReference type="Proteomes" id="UP000094463"/>
    </source>
</evidence>
<dbReference type="Gene3D" id="1.10.287.950">
    <property type="entry name" value="Methyl-accepting chemotaxis protein"/>
    <property type="match status" value="1"/>
</dbReference>
<keyword evidence="4" id="KW-0472">Membrane</keyword>
<organism evidence="6 7">
    <name type="scientific">Salisediminibacterium beveridgei</name>
    <dbReference type="NCBI Taxonomy" id="632773"/>
    <lineage>
        <taxon>Bacteria</taxon>
        <taxon>Bacillati</taxon>
        <taxon>Bacillota</taxon>
        <taxon>Bacilli</taxon>
        <taxon>Bacillales</taxon>
        <taxon>Bacillaceae</taxon>
        <taxon>Salisediminibacterium</taxon>
    </lineage>
</organism>
<protein>
    <submittedName>
        <fullName evidence="6">Methyl-accepting chemotaxis protein mcpC</fullName>
    </submittedName>
</protein>
<dbReference type="PANTHER" id="PTHR32089">
    <property type="entry name" value="METHYL-ACCEPTING CHEMOTAXIS PROTEIN MCPB"/>
    <property type="match status" value="1"/>
</dbReference>
<keyword evidence="7" id="KW-1185">Reference proteome</keyword>
<accession>A0A1D7QX18</accession>
<evidence type="ECO:0000256" key="4">
    <source>
        <dbReference type="SAM" id="Phobius"/>
    </source>
</evidence>
<dbReference type="SMART" id="SM00283">
    <property type="entry name" value="MA"/>
    <property type="match status" value="1"/>
</dbReference>
<dbReference type="GO" id="GO:0016020">
    <property type="term" value="C:membrane"/>
    <property type="evidence" value="ECO:0007669"/>
    <property type="project" value="InterPro"/>
</dbReference>